<feature type="signal peptide" evidence="2">
    <location>
        <begin position="1"/>
        <end position="37"/>
    </location>
</feature>
<feature type="region of interest" description="Disordered" evidence="1">
    <location>
        <begin position="80"/>
        <end position="99"/>
    </location>
</feature>
<keyword evidence="4" id="KW-1185">Reference proteome</keyword>
<dbReference type="Pfam" id="PF19410">
    <property type="entry name" value="DUF5980"/>
    <property type="match status" value="1"/>
</dbReference>
<dbReference type="Proteomes" id="UP000294543">
    <property type="component" value="Unassembled WGS sequence"/>
</dbReference>
<dbReference type="InterPro" id="IPR046023">
    <property type="entry name" value="DUF5980"/>
</dbReference>
<comment type="caution">
    <text evidence="3">The sequence shown here is derived from an EMBL/GenBank/DDBJ whole genome shotgun (WGS) entry which is preliminary data.</text>
</comment>
<feature type="chain" id="PRO_5020550855" evidence="2">
    <location>
        <begin position="38"/>
        <end position="149"/>
    </location>
</feature>
<gene>
    <name evidence="3" type="ORF">E1294_08995</name>
</gene>
<feature type="compositionally biased region" description="Polar residues" evidence="1">
    <location>
        <begin position="80"/>
        <end position="90"/>
    </location>
</feature>
<dbReference type="AlphaFoldDB" id="A0A4R4WZV4"/>
<protein>
    <submittedName>
        <fullName evidence="3">Uncharacterized protein</fullName>
    </submittedName>
</protein>
<sequence length="149" mass="15911">MALMWALPNTIHRAAKLALGALIGLVLALSSSTPASASTWELRPNNQRLCVSSSHGYPLTYFVASVIGTWSTTIETSLENLPPGATSQGSPIGPGSNYTDREDGSTVLNVWVFVEFAPLPVGTYHPRITATDGTKTESFPITIEAKEFC</sequence>
<dbReference type="OrthoDB" id="3392559at2"/>
<evidence type="ECO:0000313" key="4">
    <source>
        <dbReference type="Proteomes" id="UP000294543"/>
    </source>
</evidence>
<dbReference type="RefSeq" id="WP_132506709.1">
    <property type="nucleotide sequence ID" value="NZ_SMKP01000018.1"/>
</dbReference>
<organism evidence="3 4">
    <name type="scientific">Nonomuraea diastatica</name>
    <dbReference type="NCBI Taxonomy" id="1848329"/>
    <lineage>
        <taxon>Bacteria</taxon>
        <taxon>Bacillati</taxon>
        <taxon>Actinomycetota</taxon>
        <taxon>Actinomycetes</taxon>
        <taxon>Streptosporangiales</taxon>
        <taxon>Streptosporangiaceae</taxon>
        <taxon>Nonomuraea</taxon>
    </lineage>
</organism>
<name>A0A4R4WZV4_9ACTN</name>
<evidence type="ECO:0000256" key="1">
    <source>
        <dbReference type="SAM" id="MobiDB-lite"/>
    </source>
</evidence>
<dbReference type="EMBL" id="SMKP01000018">
    <property type="protein sequence ID" value="TDD23388.1"/>
    <property type="molecule type" value="Genomic_DNA"/>
</dbReference>
<proteinExistence type="predicted"/>
<evidence type="ECO:0000313" key="3">
    <source>
        <dbReference type="EMBL" id="TDD23388.1"/>
    </source>
</evidence>
<evidence type="ECO:0000256" key="2">
    <source>
        <dbReference type="SAM" id="SignalP"/>
    </source>
</evidence>
<keyword evidence="2" id="KW-0732">Signal</keyword>
<reference evidence="3 4" key="1">
    <citation type="submission" date="2019-03" db="EMBL/GenBank/DDBJ databases">
        <title>Draft genome sequences of novel Actinobacteria.</title>
        <authorList>
            <person name="Sahin N."/>
            <person name="Ay H."/>
            <person name="Saygin H."/>
        </authorList>
    </citation>
    <scope>NUCLEOTIDE SEQUENCE [LARGE SCALE GENOMIC DNA]</scope>
    <source>
        <strain evidence="3 4">KC712</strain>
    </source>
</reference>
<accession>A0A4R4WZV4</accession>